<feature type="region of interest" description="Disordered" evidence="1">
    <location>
        <begin position="165"/>
        <end position="189"/>
    </location>
</feature>
<organism evidence="3 4">
    <name type="scientific">Saponaria officinalis</name>
    <name type="common">Common soapwort</name>
    <name type="synonym">Lychnis saponaria</name>
    <dbReference type="NCBI Taxonomy" id="3572"/>
    <lineage>
        <taxon>Eukaryota</taxon>
        <taxon>Viridiplantae</taxon>
        <taxon>Streptophyta</taxon>
        <taxon>Embryophyta</taxon>
        <taxon>Tracheophyta</taxon>
        <taxon>Spermatophyta</taxon>
        <taxon>Magnoliopsida</taxon>
        <taxon>eudicotyledons</taxon>
        <taxon>Gunneridae</taxon>
        <taxon>Pentapetalae</taxon>
        <taxon>Caryophyllales</taxon>
        <taxon>Caryophyllaceae</taxon>
        <taxon>Caryophylleae</taxon>
        <taxon>Saponaria</taxon>
    </lineage>
</organism>
<evidence type="ECO:0000313" key="3">
    <source>
        <dbReference type="EMBL" id="KAK9668537.1"/>
    </source>
</evidence>
<dbReference type="PANTHER" id="PTHR46929:SF3">
    <property type="entry name" value="MYB_SANT-LIKE DOMAIN-CONTAINING PROTEIN"/>
    <property type="match status" value="1"/>
</dbReference>
<protein>
    <recommendedName>
        <fullName evidence="2">Myb/SANT-like domain-containing protein</fullName>
    </recommendedName>
</protein>
<proteinExistence type="predicted"/>
<feature type="domain" description="Myb/SANT-like" evidence="2">
    <location>
        <begin position="21"/>
        <end position="108"/>
    </location>
</feature>
<dbReference type="EMBL" id="JBDFQZ010000013">
    <property type="protein sequence ID" value="KAK9668537.1"/>
    <property type="molecule type" value="Genomic_DNA"/>
</dbReference>
<evidence type="ECO:0000259" key="2">
    <source>
        <dbReference type="Pfam" id="PF12776"/>
    </source>
</evidence>
<dbReference type="Proteomes" id="UP001443914">
    <property type="component" value="Unassembled WGS sequence"/>
</dbReference>
<evidence type="ECO:0000313" key="4">
    <source>
        <dbReference type="Proteomes" id="UP001443914"/>
    </source>
</evidence>
<name>A0AAW1GXV2_SAPOF</name>
<dbReference type="Pfam" id="PF12776">
    <property type="entry name" value="Myb_DNA-bind_3"/>
    <property type="match status" value="1"/>
</dbReference>
<keyword evidence="4" id="KW-1185">Reference proteome</keyword>
<sequence length="273" mass="31365">MSSKGKAPMSSIQSKKRSYLSWSKQMDETLIGVLYNQLKEGNKADGEWKPQAYQAVADELRVKFGTSVTTDNVKNRIKSWKKHYAVIIDIRTFSKFKWDEERKMIVITIEDLEQWNSFVQEHPSAVPYRNKAIEYWDDICTLCGPDRALGDGVEMHDEAAMAMDEEIESEEGSTNKTVSSSRSKKQKRDRLADAVTRFTECFSDYVQSKPKEIPKPSPDEVHEVVKNVDGIGRNQIMRATKRFLNGPINDFEMLKTLPEGDKLDWVLLCLNEQ</sequence>
<dbReference type="AlphaFoldDB" id="A0AAW1GXV2"/>
<reference evidence="3" key="1">
    <citation type="submission" date="2024-03" db="EMBL/GenBank/DDBJ databases">
        <title>WGS assembly of Saponaria officinalis var. Norfolk2.</title>
        <authorList>
            <person name="Jenkins J."/>
            <person name="Shu S."/>
            <person name="Grimwood J."/>
            <person name="Barry K."/>
            <person name="Goodstein D."/>
            <person name="Schmutz J."/>
            <person name="Leebens-Mack J."/>
            <person name="Osbourn A."/>
        </authorList>
    </citation>
    <scope>NUCLEOTIDE SEQUENCE [LARGE SCALE GENOMIC DNA]</scope>
    <source>
        <strain evidence="3">JIC</strain>
    </source>
</reference>
<accession>A0AAW1GXV2</accession>
<dbReference type="PANTHER" id="PTHR46929">
    <property type="entry name" value="EXPRESSED PROTEIN"/>
    <property type="match status" value="1"/>
</dbReference>
<evidence type="ECO:0000256" key="1">
    <source>
        <dbReference type="SAM" id="MobiDB-lite"/>
    </source>
</evidence>
<dbReference type="InterPro" id="IPR024752">
    <property type="entry name" value="Myb/SANT-like_dom"/>
</dbReference>
<gene>
    <name evidence="3" type="ORF">RND81_13G067600</name>
</gene>
<comment type="caution">
    <text evidence="3">The sequence shown here is derived from an EMBL/GenBank/DDBJ whole genome shotgun (WGS) entry which is preliminary data.</text>
</comment>